<dbReference type="InterPro" id="IPR027268">
    <property type="entry name" value="Peptidase_M4/M1_CTD_sf"/>
</dbReference>
<feature type="active site" description="Proton donor" evidence="8">
    <location>
        <position position="495"/>
    </location>
</feature>
<dbReference type="STRING" id="1094466.KQS_02660"/>
<name>H8XSD8_FLAIG</name>
<dbReference type="AlphaFoldDB" id="H8XSD8"/>
<keyword evidence="6" id="KW-0862">Zinc</keyword>
<dbReference type="GO" id="GO:0046872">
    <property type="term" value="F:metal ion binding"/>
    <property type="evidence" value="ECO:0007669"/>
    <property type="project" value="UniProtKB-KW"/>
</dbReference>
<gene>
    <name evidence="14" type="ordered locus">KQS_02660</name>
</gene>
<keyword evidence="2 14" id="KW-0645">Protease</keyword>
<dbReference type="InterPro" id="IPR011096">
    <property type="entry name" value="FTP_domain"/>
</dbReference>
<feature type="signal peptide" evidence="9">
    <location>
        <begin position="1"/>
        <end position="21"/>
    </location>
</feature>
<keyword evidence="4 9" id="KW-0732">Signal</keyword>
<feature type="chain" id="PRO_5003617002" evidence="9">
    <location>
        <begin position="22"/>
        <end position="992"/>
    </location>
</feature>
<dbReference type="Pfam" id="PF02868">
    <property type="entry name" value="Peptidase_M4_C"/>
    <property type="match status" value="1"/>
</dbReference>
<dbReference type="EMBL" id="HE774682">
    <property type="protein sequence ID" value="CCG52523.1"/>
    <property type="molecule type" value="Genomic_DNA"/>
</dbReference>
<dbReference type="Gene3D" id="2.60.120.260">
    <property type="entry name" value="Galactose-binding domain-like"/>
    <property type="match status" value="1"/>
</dbReference>
<feature type="domain" description="Secretion system C-terminal sorting" evidence="13">
    <location>
        <begin position="917"/>
        <end position="991"/>
    </location>
</feature>
<reference evidence="15" key="2">
    <citation type="submission" date="2012-03" db="EMBL/GenBank/DDBJ databases">
        <title>Complete genome sequence of Flavobacterium indicum GPTSA100-9T, isolated from warm spring water.</title>
        <authorList>
            <person name="Barbier P."/>
            <person name="Houel A."/>
            <person name="Loux V."/>
            <person name="Poulain J."/>
            <person name="Bernardet J.-F."/>
            <person name="Touchon M."/>
            <person name="Duchaud E."/>
        </authorList>
    </citation>
    <scope>NUCLEOTIDE SEQUENCE [LARGE SCALE GENOMIC DNA]</scope>
    <source>
        <strain evidence="15">DSM 17447 / CIP 109464 / GPTSA100-9</strain>
    </source>
</reference>
<evidence type="ECO:0000256" key="7">
    <source>
        <dbReference type="ARBA" id="ARBA00023049"/>
    </source>
</evidence>
<keyword evidence="7 14" id="KW-0482">Metalloprotease</keyword>
<dbReference type="GO" id="GO:0006508">
    <property type="term" value="P:proteolysis"/>
    <property type="evidence" value="ECO:0007669"/>
    <property type="project" value="UniProtKB-KW"/>
</dbReference>
<dbReference type="PRINTS" id="PR00730">
    <property type="entry name" value="THERMOLYSIN"/>
</dbReference>
<dbReference type="InterPro" id="IPR023612">
    <property type="entry name" value="Peptidase_M4"/>
</dbReference>
<evidence type="ECO:0000256" key="8">
    <source>
        <dbReference type="PIRSR" id="PIRSR623612-1"/>
    </source>
</evidence>
<dbReference type="HOGENOM" id="CLU_008590_1_0_10"/>
<dbReference type="InterPro" id="IPR001570">
    <property type="entry name" value="Peptidase_M4_C_domain"/>
</dbReference>
<evidence type="ECO:0000313" key="14">
    <source>
        <dbReference type="EMBL" id="CCG52523.1"/>
    </source>
</evidence>
<evidence type="ECO:0000256" key="9">
    <source>
        <dbReference type="SAM" id="SignalP"/>
    </source>
</evidence>
<keyword evidence="5" id="KW-0378">Hydrolase</keyword>
<feature type="domain" description="Peptidase M4" evidence="10">
    <location>
        <begin position="244"/>
        <end position="391"/>
    </location>
</feature>
<proteinExistence type="inferred from homology"/>
<evidence type="ECO:0000256" key="5">
    <source>
        <dbReference type="ARBA" id="ARBA00022801"/>
    </source>
</evidence>
<dbReference type="Pfam" id="PF01447">
    <property type="entry name" value="Peptidase_M4"/>
    <property type="match status" value="1"/>
</dbReference>
<dbReference type="eggNOG" id="COG3227">
    <property type="taxonomic scope" value="Bacteria"/>
</dbReference>
<dbReference type="InterPro" id="IPR013856">
    <property type="entry name" value="Peptidase_M4_domain"/>
</dbReference>
<dbReference type="RefSeq" id="WP_014387667.1">
    <property type="nucleotide sequence ID" value="NC_017025.1"/>
</dbReference>
<feature type="active site" evidence="8">
    <location>
        <position position="386"/>
    </location>
</feature>
<dbReference type="PANTHER" id="PTHR33794:SF1">
    <property type="entry name" value="BACILLOLYSIN"/>
    <property type="match status" value="1"/>
</dbReference>
<dbReference type="Pfam" id="PF18962">
    <property type="entry name" value="Por_Secre_tail"/>
    <property type="match status" value="1"/>
</dbReference>
<dbReference type="PANTHER" id="PTHR33794">
    <property type="entry name" value="BACILLOLYSIN"/>
    <property type="match status" value="1"/>
</dbReference>
<sequence>MKNNYLSVLGLTLLLSNFAFSQKNEKYNGDLAYQKTIYLTGMHSEQSAIKEFGKLYRLNDSNSFTPQKETSDEAGFIHQRFQQYYKGIKIEFGTVITHKKEGNVVHVNGELYNAEDLNLTPSLSAEVAFQKAINFINAQEYLWNDPVASQAMDYKKPSGELVILPLVNKGEVRLAYKFDIYAKQPIARDEVFVDAATGEILYKNPIIKHVNHLVSDDEIELAAKKFEKVALNKENALFTPFVAGTAATRYSGSRTIETTQTGPNSFILDENARGNGNGMVTYNCQSTQSYPSTNFTDNDNNWTAAEYNNAAKDDAALEAHWGAEKTYDFWKNIFNRNSFDDEGAKIKSYVHYGSGYNNAFWNGSVMTYGDGSSMNALTSIDVCGHEIGHAICTYTSNLAYQNQSGAMNEGLSDIWGACIEQYGRNGNLNAPVDTVNPGTQGVWKVGEDITTGGLRSMSYPRTKGDPDTFKGQYYITTADDGSCTPSSGNDNCGVHTNSGVLNHWFYIVTAGKSGTNNAPAASGGPFAYNVTGIGMAKSSQITYYAERDYLTANATFMDMRNATIAVASSIYCATSPEVQAVTKAWKAVNVGADYVAYANDISLKSITGGNVSVACGATYNPSIIIENAGTNTITSVTVTYNVDGGANSTINWTGNLSNCAVQSIAIPVSGLTRGTHVLNVTSTIASDGNATNNTKSILILVNDAGSPNVINTFNTATNALISIDGNGKTNAVWQRGAIGKTLLTNALAGSNVYATKLTGNYPDSATSYLVSQCYNLTNLTNPTVSFDMAFDLESNWDIIYFEYSTDNGTSWNVLGTSSDPTWYNSSRLPDGTDCFNCIGKQWTGDFNTAPTGGNGMNGNKRKYIHELSSLGAPANAIFRFTFISDEASNQEGVMIDNFVIEGTLSSNATNELEDFLIYPNPTGGKLTISLPTSEKVSVDLFDLRGRKVYQSNFESEGTMFTKDLDLTSIQSGVYIINVKTEGKEISKRVIIE</sequence>
<evidence type="ECO:0000256" key="6">
    <source>
        <dbReference type="ARBA" id="ARBA00022833"/>
    </source>
</evidence>
<evidence type="ECO:0000259" key="11">
    <source>
        <dbReference type="Pfam" id="PF02868"/>
    </source>
</evidence>
<dbReference type="InterPro" id="IPR026444">
    <property type="entry name" value="Secre_tail"/>
</dbReference>
<evidence type="ECO:0000313" key="15">
    <source>
        <dbReference type="Proteomes" id="UP000007599"/>
    </source>
</evidence>
<protein>
    <submittedName>
        <fullName evidence="14">Probable M4 thermolysin family metalloprotease</fullName>
    </submittedName>
</protein>
<dbReference type="Pfam" id="PF07504">
    <property type="entry name" value="FTP"/>
    <property type="match status" value="1"/>
</dbReference>
<dbReference type="InterPro" id="IPR050728">
    <property type="entry name" value="Zinc_Metalloprotease_M4"/>
</dbReference>
<dbReference type="SUPFAM" id="SSF55486">
    <property type="entry name" value="Metalloproteases ('zincins'), catalytic domain"/>
    <property type="match status" value="1"/>
</dbReference>
<feature type="domain" description="Peptidase M4 C-terminal" evidence="11">
    <location>
        <begin position="396"/>
        <end position="590"/>
    </location>
</feature>
<feature type="domain" description="FTP" evidence="12">
    <location>
        <begin position="63"/>
        <end position="111"/>
    </location>
</feature>
<keyword evidence="3" id="KW-0479">Metal-binding</keyword>
<evidence type="ECO:0000256" key="3">
    <source>
        <dbReference type="ARBA" id="ARBA00022723"/>
    </source>
</evidence>
<dbReference type="Gene3D" id="1.10.390.10">
    <property type="entry name" value="Neutral Protease Domain 2"/>
    <property type="match status" value="1"/>
</dbReference>
<comment type="similarity">
    <text evidence="1">Belongs to the peptidase M4 family.</text>
</comment>
<reference evidence="14 15" key="1">
    <citation type="journal article" date="2012" name="J. Bacteriol.">
        <title>Complete Genome Sequence of Flavobacterium indicum GPSTA100-9T, Isolated from Warm Spring Water.</title>
        <authorList>
            <person name="Barbier P."/>
            <person name="Houel A."/>
            <person name="Loux V."/>
            <person name="Poulain J."/>
            <person name="Bernardet J.F."/>
            <person name="Touchon M."/>
            <person name="Duchaud E."/>
        </authorList>
    </citation>
    <scope>NUCLEOTIDE SEQUENCE [LARGE SCALE GENOMIC DNA]</scope>
    <source>
        <strain evidence="15">DSM 17447 / CIP 109464 / GPTSA100-9</strain>
    </source>
</reference>
<dbReference type="KEGG" id="fin:KQS_02660"/>
<dbReference type="NCBIfam" id="TIGR04183">
    <property type="entry name" value="Por_Secre_tail"/>
    <property type="match status" value="1"/>
</dbReference>
<evidence type="ECO:0000256" key="1">
    <source>
        <dbReference type="ARBA" id="ARBA00009388"/>
    </source>
</evidence>
<dbReference type="CDD" id="cd09597">
    <property type="entry name" value="M4_TLP"/>
    <property type="match status" value="1"/>
</dbReference>
<organism evidence="14 15">
    <name type="scientific">Flavobacterium indicum (strain DSM 17447 / CIP 109464 / GPTSA100-9)</name>
    <dbReference type="NCBI Taxonomy" id="1094466"/>
    <lineage>
        <taxon>Bacteria</taxon>
        <taxon>Pseudomonadati</taxon>
        <taxon>Bacteroidota</taxon>
        <taxon>Flavobacteriia</taxon>
        <taxon>Flavobacteriales</taxon>
        <taxon>Flavobacteriaceae</taxon>
        <taxon>Flavobacterium</taxon>
    </lineage>
</organism>
<evidence type="ECO:0000259" key="13">
    <source>
        <dbReference type="Pfam" id="PF18962"/>
    </source>
</evidence>
<dbReference type="PATRIC" id="fig|1094466.5.peg.528"/>
<dbReference type="GO" id="GO:0004222">
    <property type="term" value="F:metalloendopeptidase activity"/>
    <property type="evidence" value="ECO:0007669"/>
    <property type="project" value="InterPro"/>
</dbReference>
<evidence type="ECO:0000256" key="4">
    <source>
        <dbReference type="ARBA" id="ARBA00022729"/>
    </source>
</evidence>
<evidence type="ECO:0000259" key="12">
    <source>
        <dbReference type="Pfam" id="PF07504"/>
    </source>
</evidence>
<keyword evidence="15" id="KW-1185">Reference proteome</keyword>
<evidence type="ECO:0000259" key="10">
    <source>
        <dbReference type="Pfam" id="PF01447"/>
    </source>
</evidence>
<dbReference type="OrthoDB" id="291295at2"/>
<accession>H8XSD8</accession>
<dbReference type="Gene3D" id="3.10.170.10">
    <property type="match status" value="1"/>
</dbReference>
<evidence type="ECO:0000256" key="2">
    <source>
        <dbReference type="ARBA" id="ARBA00022670"/>
    </source>
</evidence>
<dbReference type="Proteomes" id="UP000007599">
    <property type="component" value="Chromosome I"/>
</dbReference>
<dbReference type="Gene3D" id="3.10.450.490">
    <property type="match status" value="1"/>
</dbReference>